<dbReference type="EnsemblPlants" id="AVESA.00010b.r2.4AG0641430.1">
    <property type="protein sequence ID" value="AVESA.00010b.r2.4AG0641430.1.CDS"/>
    <property type="gene ID" value="AVESA.00010b.r2.4AG0641430"/>
</dbReference>
<reference evidence="1" key="1">
    <citation type="submission" date="2021-05" db="EMBL/GenBank/DDBJ databases">
        <authorList>
            <person name="Scholz U."/>
            <person name="Mascher M."/>
            <person name="Fiebig A."/>
        </authorList>
    </citation>
    <scope>NUCLEOTIDE SEQUENCE [LARGE SCALE GENOMIC DNA]</scope>
</reference>
<protein>
    <submittedName>
        <fullName evidence="1">Uncharacterized protein</fullName>
    </submittedName>
</protein>
<dbReference type="Proteomes" id="UP001732700">
    <property type="component" value="Chromosome 4A"/>
</dbReference>
<sequence>MPLTLLLPRPRILTPFPIPTPHTFPLKSIPIRSSQTLTLDPMKISELSPEYRQPPPHTGFIADLSTVVADAEAFDTSTSSAEKLATDFRRILTNLGSVSSSLTDACRIQIWKLATRLWNACVDRANSTTLARGPSARAAEAEIRQAAPELLLLAGVRDEIPLAAAKVANFFFRAGKEWLHLGRVDLATACFEKGTPLVSATGSEEERRVLLDLNLARARAASGAGDQFLAVALLSRSKPLASASPEGIKSLAEAYLSVGEATLSTKPSDPAVQASSILTEALDLCDKVASPSGASPKTPNLNELKGRCFRFLAVERIQANDHEGTLRCIRGSRASIGLAEEHPSMGVLAIRALLGSGNILEAERELERLMAKPEAPEHMCVMAAEEYLASAGPEAARKVLVALAARCRTGGAAAAVRVVTKVVQGGIGSTGRARAICELVSDERVAALFDGPANTIQRGAMHSLLWNCGAEHFNTKNYDTSADFYERSLLYLSREEESRPRRAQCLRRNDEEEAIKQMKTMVGCVDFNPEFLVLTTHEAIACKSVRVAVASLTYLLGLYPTGKPMPMAEVVVLRNLIEQLRREQGTEEEILKYSRHAKLRMSELGVEGFFGNGAVGWREINWFALSSWNLALRVTEEQKYDLSAEFYELAAEFFGGAT</sequence>
<accession>A0ACD5WJF0</accession>
<evidence type="ECO:0000313" key="1">
    <source>
        <dbReference type="EnsemblPlants" id="AVESA.00010b.r2.4AG0641430.1.CDS"/>
    </source>
</evidence>
<reference evidence="1" key="2">
    <citation type="submission" date="2025-09" db="UniProtKB">
        <authorList>
            <consortium name="EnsemblPlants"/>
        </authorList>
    </citation>
    <scope>IDENTIFICATION</scope>
</reference>
<keyword evidence="2" id="KW-1185">Reference proteome</keyword>
<organism evidence="1 2">
    <name type="scientific">Avena sativa</name>
    <name type="common">Oat</name>
    <dbReference type="NCBI Taxonomy" id="4498"/>
    <lineage>
        <taxon>Eukaryota</taxon>
        <taxon>Viridiplantae</taxon>
        <taxon>Streptophyta</taxon>
        <taxon>Embryophyta</taxon>
        <taxon>Tracheophyta</taxon>
        <taxon>Spermatophyta</taxon>
        <taxon>Magnoliopsida</taxon>
        <taxon>Liliopsida</taxon>
        <taxon>Poales</taxon>
        <taxon>Poaceae</taxon>
        <taxon>BOP clade</taxon>
        <taxon>Pooideae</taxon>
        <taxon>Poodae</taxon>
        <taxon>Poeae</taxon>
        <taxon>Poeae Chloroplast Group 1 (Aveneae type)</taxon>
        <taxon>Aveninae</taxon>
        <taxon>Avena</taxon>
    </lineage>
</organism>
<proteinExistence type="predicted"/>
<evidence type="ECO:0000313" key="2">
    <source>
        <dbReference type="Proteomes" id="UP001732700"/>
    </source>
</evidence>
<name>A0ACD5WJF0_AVESA</name>